<dbReference type="Gene3D" id="3.10.450.50">
    <property type="match status" value="1"/>
</dbReference>
<feature type="domain" description="SnoaL-like" evidence="1">
    <location>
        <begin position="12"/>
        <end position="110"/>
    </location>
</feature>
<reference evidence="2" key="1">
    <citation type="submission" date="2018-05" db="EMBL/GenBank/DDBJ databases">
        <authorList>
            <person name="Lanie J.A."/>
            <person name="Ng W.-L."/>
            <person name="Kazmierczak K.M."/>
            <person name="Andrzejewski T.M."/>
            <person name="Davidsen T.M."/>
            <person name="Wayne K.J."/>
            <person name="Tettelin H."/>
            <person name="Glass J.I."/>
            <person name="Rusch D."/>
            <person name="Podicherti R."/>
            <person name="Tsui H.-C.T."/>
            <person name="Winkler M.E."/>
        </authorList>
    </citation>
    <scope>NUCLEOTIDE SEQUENCE</scope>
</reference>
<organism evidence="2">
    <name type="scientific">marine metagenome</name>
    <dbReference type="NCBI Taxonomy" id="408172"/>
    <lineage>
        <taxon>unclassified sequences</taxon>
        <taxon>metagenomes</taxon>
        <taxon>ecological metagenomes</taxon>
    </lineage>
</organism>
<sequence length="127" mass="14107">MGTEESRASVHGIVEAYNAKDLEALSALYHPDATYWSALSDLREGRDSIREHIQELFTALPNEQMRATVVIAEGDTAVAEFESTGRDANGVDYRIEFTEVIQFDNGRISSVTVYIDPETVENIASNH</sequence>
<dbReference type="AlphaFoldDB" id="A0A381V4U8"/>
<dbReference type="InterPro" id="IPR032710">
    <property type="entry name" value="NTF2-like_dom_sf"/>
</dbReference>
<proteinExistence type="predicted"/>
<gene>
    <name evidence="2" type="ORF">METZ01_LOCUS87875</name>
</gene>
<accession>A0A381V4U8</accession>
<evidence type="ECO:0000259" key="1">
    <source>
        <dbReference type="Pfam" id="PF12680"/>
    </source>
</evidence>
<dbReference type="EMBL" id="UINC01007774">
    <property type="protein sequence ID" value="SVA35021.1"/>
    <property type="molecule type" value="Genomic_DNA"/>
</dbReference>
<dbReference type="InterPro" id="IPR037401">
    <property type="entry name" value="SnoaL-like"/>
</dbReference>
<dbReference type="Pfam" id="PF12680">
    <property type="entry name" value="SnoaL_2"/>
    <property type="match status" value="1"/>
</dbReference>
<evidence type="ECO:0000313" key="2">
    <source>
        <dbReference type="EMBL" id="SVA35021.1"/>
    </source>
</evidence>
<dbReference type="SUPFAM" id="SSF54427">
    <property type="entry name" value="NTF2-like"/>
    <property type="match status" value="1"/>
</dbReference>
<name>A0A381V4U8_9ZZZZ</name>
<protein>
    <recommendedName>
        <fullName evidence="1">SnoaL-like domain-containing protein</fullName>
    </recommendedName>
</protein>